<evidence type="ECO:0000259" key="2">
    <source>
        <dbReference type="Pfam" id="PF13924"/>
    </source>
</evidence>
<keyword evidence="4" id="KW-1185">Reference proteome</keyword>
<keyword evidence="1" id="KW-0732">Signal</keyword>
<dbReference type="Proteomes" id="UP000070138">
    <property type="component" value="Unassembled WGS sequence"/>
</dbReference>
<dbReference type="STRING" id="1548749.LS48_05405"/>
<sequence>MITNLLFLKMKNLKRIIFLGIAAIAFACGKDEPSKATITGLWKLESMKVRDTTTNTWSDYKGGMDGYLLYDKNKHVALHLYEKGYEKAGIEFPNFNDSISLEALKHITKSYYYMGNYKVSEADSIVSHFKLSHSNPSEFGLTAERRFYFSGDTLVMQPVERKNSKLKLKWLQVK</sequence>
<evidence type="ECO:0000313" key="3">
    <source>
        <dbReference type="EMBL" id="KXN99918.1"/>
    </source>
</evidence>
<dbReference type="EMBL" id="JRWG01000003">
    <property type="protein sequence ID" value="KXN99918.1"/>
    <property type="molecule type" value="Genomic_DNA"/>
</dbReference>
<gene>
    <name evidence="3" type="ORF">LS48_05405</name>
</gene>
<dbReference type="Pfam" id="PF13924">
    <property type="entry name" value="Lipocalin_5"/>
    <property type="match status" value="1"/>
</dbReference>
<feature type="domain" description="Lipocalin-like" evidence="2">
    <location>
        <begin position="40"/>
        <end position="166"/>
    </location>
</feature>
<reference evidence="3 4" key="2">
    <citation type="journal article" date="2016" name="Int. J. Syst. Evol. Microbiol.">
        <title>Vitellibacter aquimaris sp. nov., a marine bacterium isolated from seawater.</title>
        <authorList>
            <person name="Thevarajoo S."/>
            <person name="Selvaratnam C."/>
            <person name="Goh K.M."/>
            <person name="Hong K.W."/>
            <person name="Chan X.Y."/>
            <person name="Chan K.G."/>
            <person name="Chong C.S."/>
        </authorList>
    </citation>
    <scope>NUCLEOTIDE SEQUENCE [LARGE SCALE GENOMIC DNA]</scope>
    <source>
        <strain evidence="3 4">D-24</strain>
    </source>
</reference>
<dbReference type="AlphaFoldDB" id="A0A137RIA7"/>
<accession>A0A137RIA7</accession>
<organism evidence="3 4">
    <name type="scientific">Aequorivita aquimaris</name>
    <dbReference type="NCBI Taxonomy" id="1548749"/>
    <lineage>
        <taxon>Bacteria</taxon>
        <taxon>Pseudomonadati</taxon>
        <taxon>Bacteroidota</taxon>
        <taxon>Flavobacteriia</taxon>
        <taxon>Flavobacteriales</taxon>
        <taxon>Flavobacteriaceae</taxon>
        <taxon>Aequorivita</taxon>
    </lineage>
</organism>
<name>A0A137RIA7_9FLAO</name>
<evidence type="ECO:0000256" key="1">
    <source>
        <dbReference type="SAM" id="SignalP"/>
    </source>
</evidence>
<protein>
    <recommendedName>
        <fullName evidence="2">Lipocalin-like domain-containing protein</fullName>
    </recommendedName>
</protein>
<feature type="signal peptide" evidence="1">
    <location>
        <begin position="1"/>
        <end position="27"/>
    </location>
</feature>
<dbReference type="InterPro" id="IPR024311">
    <property type="entry name" value="Lipocalin-like"/>
</dbReference>
<feature type="chain" id="PRO_5007479761" description="Lipocalin-like domain-containing protein" evidence="1">
    <location>
        <begin position="28"/>
        <end position="174"/>
    </location>
</feature>
<comment type="caution">
    <text evidence="3">The sequence shown here is derived from an EMBL/GenBank/DDBJ whole genome shotgun (WGS) entry which is preliminary data.</text>
</comment>
<proteinExistence type="predicted"/>
<reference evidence="4" key="1">
    <citation type="submission" date="2014-10" db="EMBL/GenBank/DDBJ databases">
        <title>Genome sequencing of Vitellibacter sp. D-24.</title>
        <authorList>
            <person name="Thevarajoo S."/>
            <person name="Selvaratnam C."/>
            <person name="Goh K.M."/>
            <person name="Chong C.S."/>
        </authorList>
    </citation>
    <scope>NUCLEOTIDE SEQUENCE [LARGE SCALE GENOMIC DNA]</scope>
    <source>
        <strain evidence="4">D-24</strain>
    </source>
</reference>
<evidence type="ECO:0000313" key="4">
    <source>
        <dbReference type="Proteomes" id="UP000070138"/>
    </source>
</evidence>